<dbReference type="HOGENOM" id="CLU_096448_0_0_6"/>
<dbReference type="GO" id="GO:0016787">
    <property type="term" value="F:hydrolase activity"/>
    <property type="evidence" value="ECO:0007669"/>
    <property type="project" value="UniProtKB-KW"/>
</dbReference>
<feature type="chain" id="PRO_5004793305" evidence="2">
    <location>
        <begin position="33"/>
        <end position="293"/>
    </location>
</feature>
<evidence type="ECO:0000259" key="3">
    <source>
        <dbReference type="Pfam" id="PF12706"/>
    </source>
</evidence>
<dbReference type="PATRIC" id="fig|1433287.3.peg.1287"/>
<dbReference type="SUPFAM" id="SSF56281">
    <property type="entry name" value="Metallo-hydrolase/oxidoreductase"/>
    <property type="match status" value="1"/>
</dbReference>
<dbReference type="STRING" id="1433287.X808_12840"/>
<reference evidence="4 5" key="1">
    <citation type="submission" date="2013-12" db="EMBL/GenBank/DDBJ databases">
        <title>Annotation of the Mannheimia varigena USDA-ARS-USMARC-1296 complete genome.</title>
        <authorList>
            <person name="Harhay G.P."/>
            <person name="Clawson M.L."/>
            <person name="Murray R.W."/>
            <person name="Lubbers B.V."/>
            <person name="Heaton M.P."/>
            <person name="Chitko-Mckown C.G."/>
            <person name="Harhay D.M."/>
            <person name="Smith T.P.L."/>
        </authorList>
    </citation>
    <scope>NUCLEOTIDE SEQUENCE [LARGE SCALE GENOMIC DNA]</scope>
    <source>
        <strain evidence="4 5">USDA-ARS-USMARC-1296</strain>
    </source>
</reference>
<keyword evidence="2" id="KW-0732">Signal</keyword>
<dbReference type="KEGG" id="mvi:X808_12840"/>
<dbReference type="InterPro" id="IPR050114">
    <property type="entry name" value="UPF0173_UPF0282_UlaG_hydrolase"/>
</dbReference>
<dbReference type="InterPro" id="IPR001279">
    <property type="entry name" value="Metallo-B-lactamas"/>
</dbReference>
<evidence type="ECO:0000256" key="2">
    <source>
        <dbReference type="SAM" id="SignalP"/>
    </source>
</evidence>
<sequence>MFNILYKENLMKFKNLLATLVLGSMLATTAQAEISYQHIRNATAKIQYGEATFLVDPYLAPKGTYAGFAGTKNSEKRNPLIELAEPVESVLKGVDAVIVTHTHDDHWDETAQKRIDKNLPIFVQDANDAKIIRGQGFKDVRVIGKNTEFKNVKLSKTGGQHGTDAMYSNPMMAELLGEAMGVVFQTDNEKTLYIVGDTIWNDEVETALTKHNPDVIVMNTGHAEFAQGNDSIIMGTNDVAKMADVMPKANIITVHMDAVNHATISSDNMRAFIKGKAFEKRVAVPKESETLKY</sequence>
<dbReference type="eggNOG" id="COG2220">
    <property type="taxonomic scope" value="Bacteria"/>
</dbReference>
<feature type="domain" description="Metallo-beta-lactamase" evidence="3">
    <location>
        <begin position="85"/>
        <end position="256"/>
    </location>
</feature>
<gene>
    <name evidence="4" type="ORF">X808_12840</name>
</gene>
<protein>
    <submittedName>
        <fullName evidence="4">Beta-lactamase fold protein</fullName>
    </submittedName>
</protein>
<feature type="signal peptide" evidence="2">
    <location>
        <begin position="1"/>
        <end position="32"/>
    </location>
</feature>
<evidence type="ECO:0000313" key="5">
    <source>
        <dbReference type="Proteomes" id="UP000066995"/>
    </source>
</evidence>
<organism evidence="4 5">
    <name type="scientific">Mannheimia varigena USDA-ARS-USMARC-1296</name>
    <dbReference type="NCBI Taxonomy" id="1433287"/>
    <lineage>
        <taxon>Bacteria</taxon>
        <taxon>Pseudomonadati</taxon>
        <taxon>Pseudomonadota</taxon>
        <taxon>Gammaproteobacteria</taxon>
        <taxon>Pasteurellales</taxon>
        <taxon>Pasteurellaceae</taxon>
        <taxon>Mannheimia</taxon>
    </lineage>
</organism>
<evidence type="ECO:0000256" key="1">
    <source>
        <dbReference type="ARBA" id="ARBA00022801"/>
    </source>
</evidence>
<evidence type="ECO:0000313" key="4">
    <source>
        <dbReference type="EMBL" id="AHG75807.1"/>
    </source>
</evidence>
<dbReference type="AlphaFoldDB" id="W0QBZ3"/>
<dbReference type="EMBL" id="CP006943">
    <property type="protein sequence ID" value="AHG75807.1"/>
    <property type="molecule type" value="Genomic_DNA"/>
</dbReference>
<dbReference type="Proteomes" id="UP000066995">
    <property type="component" value="Chromosome"/>
</dbReference>
<name>W0QBZ3_9PAST</name>
<accession>W0QBZ3</accession>
<dbReference type="InterPro" id="IPR036866">
    <property type="entry name" value="RibonucZ/Hydroxyglut_hydro"/>
</dbReference>
<proteinExistence type="predicted"/>
<dbReference type="PANTHER" id="PTHR43546">
    <property type="entry name" value="UPF0173 METAL-DEPENDENT HYDROLASE MJ1163-RELATED"/>
    <property type="match status" value="1"/>
</dbReference>
<dbReference type="Gene3D" id="3.60.15.10">
    <property type="entry name" value="Ribonuclease Z/Hydroxyacylglutathione hydrolase-like"/>
    <property type="match status" value="1"/>
</dbReference>
<keyword evidence="1" id="KW-0378">Hydrolase</keyword>
<dbReference type="Pfam" id="PF12706">
    <property type="entry name" value="Lactamase_B_2"/>
    <property type="match status" value="1"/>
</dbReference>
<dbReference type="PANTHER" id="PTHR43546:SF9">
    <property type="entry name" value="L-ASCORBATE-6-PHOSPHATE LACTONASE ULAG-RELATED"/>
    <property type="match status" value="1"/>
</dbReference>
<keyword evidence="5" id="KW-1185">Reference proteome</keyword>